<keyword evidence="2" id="KW-1185">Reference proteome</keyword>
<reference evidence="1 2" key="1">
    <citation type="journal article" date="2020" name="Cell">
        <title>Large-Scale Comparative Analyses of Tick Genomes Elucidate Their Genetic Diversity and Vector Capacities.</title>
        <authorList>
            <consortium name="Tick Genome and Microbiome Consortium (TIGMIC)"/>
            <person name="Jia N."/>
            <person name="Wang J."/>
            <person name="Shi W."/>
            <person name="Du L."/>
            <person name="Sun Y."/>
            <person name="Zhan W."/>
            <person name="Jiang J.F."/>
            <person name="Wang Q."/>
            <person name="Zhang B."/>
            <person name="Ji P."/>
            <person name="Bell-Sakyi L."/>
            <person name="Cui X.M."/>
            <person name="Yuan T.T."/>
            <person name="Jiang B.G."/>
            <person name="Yang W.F."/>
            <person name="Lam T.T."/>
            <person name="Chang Q.C."/>
            <person name="Ding S.J."/>
            <person name="Wang X.J."/>
            <person name="Zhu J.G."/>
            <person name="Ruan X.D."/>
            <person name="Zhao L."/>
            <person name="Wei J.T."/>
            <person name="Ye R.Z."/>
            <person name="Que T.C."/>
            <person name="Du C.H."/>
            <person name="Zhou Y.H."/>
            <person name="Cheng J.X."/>
            <person name="Dai P.F."/>
            <person name="Guo W.B."/>
            <person name="Han X.H."/>
            <person name="Huang E.J."/>
            <person name="Li L.F."/>
            <person name="Wei W."/>
            <person name="Gao Y.C."/>
            <person name="Liu J.Z."/>
            <person name="Shao H.Z."/>
            <person name="Wang X."/>
            <person name="Wang C.C."/>
            <person name="Yang T.C."/>
            <person name="Huo Q.B."/>
            <person name="Li W."/>
            <person name="Chen H.Y."/>
            <person name="Chen S.E."/>
            <person name="Zhou L.G."/>
            <person name="Ni X.B."/>
            <person name="Tian J.H."/>
            <person name="Sheng Y."/>
            <person name="Liu T."/>
            <person name="Pan Y.S."/>
            <person name="Xia L.Y."/>
            <person name="Li J."/>
            <person name="Zhao F."/>
            <person name="Cao W.C."/>
        </authorList>
    </citation>
    <scope>NUCLEOTIDE SEQUENCE [LARGE SCALE GENOMIC DNA]</scope>
    <source>
        <strain evidence="1">HaeL-2018</strain>
    </source>
</reference>
<accession>A0A9J6H4Z7</accession>
<name>A0A9J6H4Z7_HAELO</name>
<gene>
    <name evidence="1" type="ORF">HPB48_010551</name>
</gene>
<dbReference type="EMBL" id="JABSTR010000011">
    <property type="protein sequence ID" value="KAH9381732.1"/>
    <property type="molecule type" value="Genomic_DNA"/>
</dbReference>
<evidence type="ECO:0000313" key="2">
    <source>
        <dbReference type="Proteomes" id="UP000821853"/>
    </source>
</evidence>
<evidence type="ECO:0000313" key="1">
    <source>
        <dbReference type="EMBL" id="KAH9381732.1"/>
    </source>
</evidence>
<sequence length="176" mass="19223">MLRESPSPARIWRARAGARICANETWEPPPLLLLRALSSSSTPVAAPRPLPSLTQTYRAVLQAHSRCSPGLVPAVCVARVCANAFVSLPVGMSPSAGLERLRRTCHLGHRRRWSPQPCVNEKFVRPVAANGALLPHGGYQRKLQRYPNFSASSSSILLSEFLVRVFCVSGRQTVTS</sequence>
<comment type="caution">
    <text evidence="1">The sequence shown here is derived from an EMBL/GenBank/DDBJ whole genome shotgun (WGS) entry which is preliminary data.</text>
</comment>
<protein>
    <submittedName>
        <fullName evidence="1">Uncharacterized protein</fullName>
    </submittedName>
</protein>
<dbReference type="Proteomes" id="UP000821853">
    <property type="component" value="Chromosome 9"/>
</dbReference>
<dbReference type="VEuPathDB" id="VectorBase:HLOH_051901"/>
<organism evidence="1 2">
    <name type="scientific">Haemaphysalis longicornis</name>
    <name type="common">Bush tick</name>
    <dbReference type="NCBI Taxonomy" id="44386"/>
    <lineage>
        <taxon>Eukaryota</taxon>
        <taxon>Metazoa</taxon>
        <taxon>Ecdysozoa</taxon>
        <taxon>Arthropoda</taxon>
        <taxon>Chelicerata</taxon>
        <taxon>Arachnida</taxon>
        <taxon>Acari</taxon>
        <taxon>Parasitiformes</taxon>
        <taxon>Ixodida</taxon>
        <taxon>Ixodoidea</taxon>
        <taxon>Ixodidae</taxon>
        <taxon>Haemaphysalinae</taxon>
        <taxon>Haemaphysalis</taxon>
    </lineage>
</organism>
<proteinExistence type="predicted"/>
<dbReference type="AlphaFoldDB" id="A0A9J6H4Z7"/>